<proteinExistence type="predicted"/>
<evidence type="ECO:0000256" key="8">
    <source>
        <dbReference type="SAM" id="Phobius"/>
    </source>
</evidence>
<sequence>MNREAKEKWVFRHKFLLIPLTIYLLLSLLYLLAVPPGESPDEPGHLQCIEQVSMLGRLPQIDPKPEGDVWWARGKMISGRMCYHMPLYYLLAGGLQKGVATAVQEPIDFQFPPSNLSGPSPSMFNHPVKASFWTFVEPTHLLILRFLSIVLGGVTVWASFTISRRLLPSQPRVALLAALLTAVWPQFVYLSRALNNDSLATALAVATLVILLDVQKPQRFVWAALLAVLALFSKLSVAFTAVAVLLVWGLEFLQAGSQRKQYIKYLLPSVSLFIVGFLLLFLTPTLWQHFTQSSRSFAAQSEAVGEWSYWRDVLQLTASSGWVRFGWMNVAAPQGHAVAWWGLLLGTAVLGCAFVYKSPEKITIRLQLAIMLIWLMLIGLSYLQINLNRLQPQFRFALASVPIFTTLSAAGWMMSMKRNGRLQNLTIFSISTSL</sequence>
<gene>
    <name evidence="10" type="ORF">MNBD_CHLOROFLEXI01-3962</name>
</gene>
<evidence type="ECO:0000256" key="5">
    <source>
        <dbReference type="ARBA" id="ARBA00022692"/>
    </source>
</evidence>
<feature type="non-terminal residue" evidence="10">
    <location>
        <position position="434"/>
    </location>
</feature>
<accession>A0A3B0VFE3</accession>
<evidence type="ECO:0000256" key="1">
    <source>
        <dbReference type="ARBA" id="ARBA00004651"/>
    </source>
</evidence>
<feature type="transmembrane region" description="Helical" evidence="8">
    <location>
        <begin position="368"/>
        <end position="387"/>
    </location>
</feature>
<keyword evidence="4" id="KW-0808">Transferase</keyword>
<feature type="domain" description="Glycosyltransferase RgtA/B/C/D-like" evidence="9">
    <location>
        <begin position="144"/>
        <end position="287"/>
    </location>
</feature>
<evidence type="ECO:0000259" key="9">
    <source>
        <dbReference type="Pfam" id="PF13231"/>
    </source>
</evidence>
<dbReference type="InterPro" id="IPR050297">
    <property type="entry name" value="LipidA_mod_glycosyltrf_83"/>
</dbReference>
<evidence type="ECO:0000256" key="7">
    <source>
        <dbReference type="ARBA" id="ARBA00023136"/>
    </source>
</evidence>
<keyword evidence="2" id="KW-1003">Cell membrane</keyword>
<feature type="transmembrane region" description="Helical" evidence="8">
    <location>
        <begin position="393"/>
        <end position="414"/>
    </location>
</feature>
<keyword evidence="3" id="KW-0328">Glycosyltransferase</keyword>
<dbReference type="Pfam" id="PF13231">
    <property type="entry name" value="PMT_2"/>
    <property type="match status" value="1"/>
</dbReference>
<evidence type="ECO:0000313" key="10">
    <source>
        <dbReference type="EMBL" id="VAW42265.1"/>
    </source>
</evidence>
<name>A0A3B0VFE3_9ZZZZ</name>
<feature type="transmembrane region" description="Helical" evidence="8">
    <location>
        <begin position="338"/>
        <end position="356"/>
    </location>
</feature>
<keyword evidence="5 8" id="KW-0812">Transmembrane</keyword>
<dbReference type="GO" id="GO:0005886">
    <property type="term" value="C:plasma membrane"/>
    <property type="evidence" value="ECO:0007669"/>
    <property type="project" value="UniProtKB-SubCell"/>
</dbReference>
<comment type="subcellular location">
    <subcellularLocation>
        <location evidence="1">Cell membrane</location>
        <topology evidence="1">Multi-pass membrane protein</topology>
    </subcellularLocation>
</comment>
<keyword evidence="7 8" id="KW-0472">Membrane</keyword>
<dbReference type="PANTHER" id="PTHR33908">
    <property type="entry name" value="MANNOSYLTRANSFERASE YKCB-RELATED"/>
    <property type="match status" value="1"/>
</dbReference>
<evidence type="ECO:0000256" key="3">
    <source>
        <dbReference type="ARBA" id="ARBA00022676"/>
    </source>
</evidence>
<evidence type="ECO:0000256" key="4">
    <source>
        <dbReference type="ARBA" id="ARBA00022679"/>
    </source>
</evidence>
<keyword evidence="6 8" id="KW-1133">Transmembrane helix</keyword>
<feature type="transmembrane region" description="Helical" evidence="8">
    <location>
        <begin position="15"/>
        <end position="33"/>
    </location>
</feature>
<protein>
    <recommendedName>
        <fullName evidence="9">Glycosyltransferase RgtA/B/C/D-like domain-containing protein</fullName>
    </recommendedName>
</protein>
<feature type="transmembrane region" description="Helical" evidence="8">
    <location>
        <begin position="173"/>
        <end position="190"/>
    </location>
</feature>
<feature type="transmembrane region" description="Helical" evidence="8">
    <location>
        <begin position="265"/>
        <end position="287"/>
    </location>
</feature>
<evidence type="ECO:0000256" key="2">
    <source>
        <dbReference type="ARBA" id="ARBA00022475"/>
    </source>
</evidence>
<dbReference type="GO" id="GO:0016763">
    <property type="term" value="F:pentosyltransferase activity"/>
    <property type="evidence" value="ECO:0007669"/>
    <property type="project" value="TreeGrafter"/>
</dbReference>
<dbReference type="PANTHER" id="PTHR33908:SF11">
    <property type="entry name" value="MEMBRANE PROTEIN"/>
    <property type="match status" value="1"/>
</dbReference>
<evidence type="ECO:0000256" key="6">
    <source>
        <dbReference type="ARBA" id="ARBA00022989"/>
    </source>
</evidence>
<dbReference type="InterPro" id="IPR038731">
    <property type="entry name" value="RgtA/B/C-like"/>
</dbReference>
<reference evidence="10" key="1">
    <citation type="submission" date="2018-06" db="EMBL/GenBank/DDBJ databases">
        <authorList>
            <person name="Zhirakovskaya E."/>
        </authorList>
    </citation>
    <scope>NUCLEOTIDE SEQUENCE</scope>
</reference>
<feature type="transmembrane region" description="Helical" evidence="8">
    <location>
        <begin position="220"/>
        <end position="253"/>
    </location>
</feature>
<dbReference type="EMBL" id="UOEU01000904">
    <property type="protein sequence ID" value="VAW42265.1"/>
    <property type="molecule type" value="Genomic_DNA"/>
</dbReference>
<feature type="transmembrane region" description="Helical" evidence="8">
    <location>
        <begin position="142"/>
        <end position="161"/>
    </location>
</feature>
<dbReference type="AlphaFoldDB" id="A0A3B0VFE3"/>
<dbReference type="GO" id="GO:0008610">
    <property type="term" value="P:lipid biosynthetic process"/>
    <property type="evidence" value="ECO:0007669"/>
    <property type="project" value="UniProtKB-ARBA"/>
</dbReference>
<organism evidence="10">
    <name type="scientific">hydrothermal vent metagenome</name>
    <dbReference type="NCBI Taxonomy" id="652676"/>
    <lineage>
        <taxon>unclassified sequences</taxon>
        <taxon>metagenomes</taxon>
        <taxon>ecological metagenomes</taxon>
    </lineage>
</organism>